<dbReference type="Pfam" id="PF12833">
    <property type="entry name" value="HTH_18"/>
    <property type="match status" value="1"/>
</dbReference>
<dbReference type="RefSeq" id="WP_315648599.1">
    <property type="nucleotide sequence ID" value="NZ_JAVXZY010000001.1"/>
</dbReference>
<evidence type="ECO:0000256" key="1">
    <source>
        <dbReference type="ARBA" id="ARBA00023015"/>
    </source>
</evidence>
<dbReference type="SUPFAM" id="SSF46689">
    <property type="entry name" value="Homeodomain-like"/>
    <property type="match status" value="1"/>
</dbReference>
<evidence type="ECO:0000313" key="5">
    <source>
        <dbReference type="EMBL" id="MDT8998290.1"/>
    </source>
</evidence>
<dbReference type="PANTHER" id="PTHR46796">
    <property type="entry name" value="HTH-TYPE TRANSCRIPTIONAL ACTIVATOR RHAS-RELATED"/>
    <property type="match status" value="1"/>
</dbReference>
<organism evidence="5 6">
    <name type="scientific">Roseateles aquae</name>
    <dbReference type="NCBI Taxonomy" id="3077235"/>
    <lineage>
        <taxon>Bacteria</taxon>
        <taxon>Pseudomonadati</taxon>
        <taxon>Pseudomonadota</taxon>
        <taxon>Betaproteobacteria</taxon>
        <taxon>Burkholderiales</taxon>
        <taxon>Sphaerotilaceae</taxon>
        <taxon>Roseateles</taxon>
    </lineage>
</organism>
<sequence length="257" mass="28145">MAAGLRAVPAQPAAESAAKAPWLGELQLGDDWALWRGRIGDNRWHRHFAAQALLDTSGAAVSVLDQHGRALPGHGLIEPLQRHRLHAADHGVLLFVEPRPWSALSLPAPWRQALQGVLAARTLGDGDTGAADKSSFWARWQAGATARADLGWEAGMRALLDASLAEGVLRLPALARRFGLSDDRFRHLFAERMGLPFSRFVLWRRLHRAFRFLQDGERVTQAAHAAGFADAAHFGRTLRHNFGVSATQLLCPRLAPP</sequence>
<name>A0ABU3P6W7_9BURK</name>
<evidence type="ECO:0000256" key="3">
    <source>
        <dbReference type="ARBA" id="ARBA00023163"/>
    </source>
</evidence>
<evidence type="ECO:0000259" key="4">
    <source>
        <dbReference type="PROSITE" id="PS01124"/>
    </source>
</evidence>
<evidence type="ECO:0000256" key="2">
    <source>
        <dbReference type="ARBA" id="ARBA00023125"/>
    </source>
</evidence>
<dbReference type="PANTHER" id="PTHR46796:SF6">
    <property type="entry name" value="ARAC SUBFAMILY"/>
    <property type="match status" value="1"/>
</dbReference>
<gene>
    <name evidence="5" type="ORF">RQP53_03255</name>
</gene>
<dbReference type="PROSITE" id="PS01124">
    <property type="entry name" value="HTH_ARAC_FAMILY_2"/>
    <property type="match status" value="1"/>
</dbReference>
<keyword evidence="6" id="KW-1185">Reference proteome</keyword>
<keyword evidence="3" id="KW-0804">Transcription</keyword>
<keyword evidence="1" id="KW-0805">Transcription regulation</keyword>
<dbReference type="SMART" id="SM00342">
    <property type="entry name" value="HTH_ARAC"/>
    <property type="match status" value="1"/>
</dbReference>
<protein>
    <submittedName>
        <fullName evidence="5">AraC family transcriptional regulator</fullName>
    </submittedName>
</protein>
<keyword evidence="2" id="KW-0238">DNA-binding</keyword>
<feature type="domain" description="HTH araC/xylS-type" evidence="4">
    <location>
        <begin position="154"/>
        <end position="252"/>
    </location>
</feature>
<comment type="caution">
    <text evidence="5">The sequence shown here is derived from an EMBL/GenBank/DDBJ whole genome shotgun (WGS) entry which is preliminary data.</text>
</comment>
<dbReference type="InterPro" id="IPR018060">
    <property type="entry name" value="HTH_AraC"/>
</dbReference>
<dbReference type="Gene3D" id="1.10.10.60">
    <property type="entry name" value="Homeodomain-like"/>
    <property type="match status" value="1"/>
</dbReference>
<dbReference type="Proteomes" id="UP001246372">
    <property type="component" value="Unassembled WGS sequence"/>
</dbReference>
<dbReference type="InterPro" id="IPR050204">
    <property type="entry name" value="AraC_XylS_family_regulators"/>
</dbReference>
<accession>A0ABU3P6W7</accession>
<proteinExistence type="predicted"/>
<dbReference type="EMBL" id="JAVXZY010000001">
    <property type="protein sequence ID" value="MDT8998290.1"/>
    <property type="molecule type" value="Genomic_DNA"/>
</dbReference>
<dbReference type="InterPro" id="IPR009057">
    <property type="entry name" value="Homeodomain-like_sf"/>
</dbReference>
<reference evidence="5" key="1">
    <citation type="submission" date="2023-09" db="EMBL/GenBank/DDBJ databases">
        <title>Paucibacter sp. APW11 Genome sequencing and assembly.</title>
        <authorList>
            <person name="Kim I."/>
        </authorList>
    </citation>
    <scope>NUCLEOTIDE SEQUENCE</scope>
    <source>
        <strain evidence="5">APW11</strain>
    </source>
</reference>
<evidence type="ECO:0000313" key="6">
    <source>
        <dbReference type="Proteomes" id="UP001246372"/>
    </source>
</evidence>